<dbReference type="GO" id="GO:0140326">
    <property type="term" value="F:ATPase-coupled intramembrane lipid transporter activity"/>
    <property type="evidence" value="ECO:0007669"/>
    <property type="project" value="TreeGrafter"/>
</dbReference>
<dbReference type="SUPFAM" id="SSF81665">
    <property type="entry name" value="Calcium ATPase, transmembrane domain M"/>
    <property type="match status" value="1"/>
</dbReference>
<dbReference type="GO" id="GO:0005802">
    <property type="term" value="C:trans-Golgi network"/>
    <property type="evidence" value="ECO:0007669"/>
    <property type="project" value="TreeGrafter"/>
</dbReference>
<comment type="caution">
    <text evidence="11">The sequence shown here is derived from an EMBL/GenBank/DDBJ whole genome shotgun (WGS) entry which is preliminary data.</text>
</comment>
<feature type="region of interest" description="Disordered" evidence="8">
    <location>
        <begin position="221"/>
        <end position="268"/>
    </location>
</feature>
<evidence type="ECO:0000256" key="2">
    <source>
        <dbReference type="ARBA" id="ARBA00022692"/>
    </source>
</evidence>
<evidence type="ECO:0000256" key="8">
    <source>
        <dbReference type="SAM" id="MobiDB-lite"/>
    </source>
</evidence>
<sequence length="268" mass="30752">MEKLILKHDIDAQFEYEASNNNLELFNENLIWNNKTLPLKNDNVLLRGTRLRNAHRAFGIVCYAGPDTKLMKNTGTSTFKRSRIDRLLNKIFLGIACFLAIMCTITTICCDFWESVFGFDFRIYPPWKAYVSTDKRIGSLQNSLLVFLSYIIIFNRVVPISLSVSIEFIRLLQSKWIDLNIKMYYEPNNVPALARTTALNEELGQVGYIFSDKIGTLTQKTPPTDYESTQTVNSKNDHLSKDEADFRQTSMHVAQETDPLLLSLNNES</sequence>
<keyword evidence="3" id="KW-0547">Nucleotide-binding</keyword>
<evidence type="ECO:0000256" key="7">
    <source>
        <dbReference type="ARBA" id="ARBA00023136"/>
    </source>
</evidence>
<evidence type="ECO:0000256" key="3">
    <source>
        <dbReference type="ARBA" id="ARBA00022741"/>
    </source>
</evidence>
<feature type="transmembrane region" description="Helical" evidence="9">
    <location>
        <begin position="91"/>
        <end position="114"/>
    </location>
</feature>
<name>A0A818WP09_9BILA</name>
<keyword evidence="4" id="KW-0067">ATP-binding</keyword>
<dbReference type="GO" id="GO:0007030">
    <property type="term" value="P:Golgi organization"/>
    <property type="evidence" value="ECO:0007669"/>
    <property type="project" value="TreeGrafter"/>
</dbReference>
<keyword evidence="5" id="KW-1278">Translocase</keyword>
<keyword evidence="2 9" id="KW-0812">Transmembrane</keyword>
<keyword evidence="6 9" id="KW-1133">Transmembrane helix</keyword>
<dbReference type="GO" id="GO:0045332">
    <property type="term" value="P:phospholipid translocation"/>
    <property type="evidence" value="ECO:0007669"/>
    <property type="project" value="TreeGrafter"/>
</dbReference>
<dbReference type="Proteomes" id="UP000663869">
    <property type="component" value="Unassembled WGS sequence"/>
</dbReference>
<comment type="subcellular location">
    <subcellularLocation>
        <location evidence="1">Membrane</location>
        <topology evidence="1">Multi-pass membrane protein</topology>
    </subcellularLocation>
</comment>
<organism evidence="11 12">
    <name type="scientific">Rotaria socialis</name>
    <dbReference type="NCBI Taxonomy" id="392032"/>
    <lineage>
        <taxon>Eukaryota</taxon>
        <taxon>Metazoa</taxon>
        <taxon>Spiralia</taxon>
        <taxon>Gnathifera</taxon>
        <taxon>Rotifera</taxon>
        <taxon>Eurotatoria</taxon>
        <taxon>Bdelloidea</taxon>
        <taxon>Philodinida</taxon>
        <taxon>Philodinidae</taxon>
        <taxon>Rotaria</taxon>
    </lineage>
</organism>
<dbReference type="PANTHER" id="PTHR24092">
    <property type="entry name" value="PROBABLE PHOSPHOLIPID-TRANSPORTING ATPASE"/>
    <property type="match status" value="1"/>
</dbReference>
<evidence type="ECO:0000313" key="11">
    <source>
        <dbReference type="EMBL" id="CAF3728711.1"/>
    </source>
</evidence>
<feature type="compositionally biased region" description="Polar residues" evidence="8">
    <location>
        <begin position="221"/>
        <end position="234"/>
    </location>
</feature>
<gene>
    <name evidence="11" type="ORF">FME351_LOCUS29541</name>
    <name evidence="10" type="ORF">GRG538_LOCUS5004</name>
</gene>
<feature type="compositionally biased region" description="Basic and acidic residues" evidence="8">
    <location>
        <begin position="235"/>
        <end position="246"/>
    </location>
</feature>
<evidence type="ECO:0000256" key="1">
    <source>
        <dbReference type="ARBA" id="ARBA00004141"/>
    </source>
</evidence>
<dbReference type="EMBL" id="CAJNYU010004143">
    <property type="protein sequence ID" value="CAF3728711.1"/>
    <property type="molecule type" value="Genomic_DNA"/>
</dbReference>
<evidence type="ECO:0000256" key="6">
    <source>
        <dbReference type="ARBA" id="ARBA00022989"/>
    </source>
</evidence>
<evidence type="ECO:0000313" key="12">
    <source>
        <dbReference type="Proteomes" id="UP000663869"/>
    </source>
</evidence>
<dbReference type="EMBL" id="CAJNYT010000361">
    <property type="protein sequence ID" value="CAF3345250.1"/>
    <property type="molecule type" value="Genomic_DNA"/>
</dbReference>
<dbReference type="PANTHER" id="PTHR24092:SF190">
    <property type="entry name" value="PHOSPHOLIPID-TRANSPORTING ATPASE"/>
    <property type="match status" value="1"/>
</dbReference>
<dbReference type="Proteomes" id="UP000663872">
    <property type="component" value="Unassembled WGS sequence"/>
</dbReference>
<keyword evidence="7 9" id="KW-0472">Membrane</keyword>
<dbReference type="FunFam" id="3.40.50.1000:FF:000001">
    <property type="entry name" value="Phospholipid-transporting ATPase IC"/>
    <property type="match status" value="1"/>
</dbReference>
<accession>A0A818WP09</accession>
<dbReference type="AlphaFoldDB" id="A0A818WP09"/>
<evidence type="ECO:0000256" key="4">
    <source>
        <dbReference type="ARBA" id="ARBA00022840"/>
    </source>
</evidence>
<dbReference type="InterPro" id="IPR023298">
    <property type="entry name" value="ATPase_P-typ_TM_dom_sf"/>
</dbReference>
<proteinExistence type="predicted"/>
<reference evidence="11" key="1">
    <citation type="submission" date="2021-02" db="EMBL/GenBank/DDBJ databases">
        <authorList>
            <person name="Nowell W R."/>
        </authorList>
    </citation>
    <scope>NUCLEOTIDE SEQUENCE</scope>
</reference>
<evidence type="ECO:0000256" key="9">
    <source>
        <dbReference type="SAM" id="Phobius"/>
    </source>
</evidence>
<evidence type="ECO:0000313" key="10">
    <source>
        <dbReference type="EMBL" id="CAF3345250.1"/>
    </source>
</evidence>
<dbReference type="GO" id="GO:0005524">
    <property type="term" value="F:ATP binding"/>
    <property type="evidence" value="ECO:0007669"/>
    <property type="project" value="UniProtKB-KW"/>
</dbReference>
<dbReference type="GO" id="GO:0005886">
    <property type="term" value="C:plasma membrane"/>
    <property type="evidence" value="ECO:0007669"/>
    <property type="project" value="TreeGrafter"/>
</dbReference>
<feature type="transmembrane region" description="Helical" evidence="9">
    <location>
        <begin position="144"/>
        <end position="166"/>
    </location>
</feature>
<evidence type="ECO:0000256" key="5">
    <source>
        <dbReference type="ARBA" id="ARBA00022967"/>
    </source>
</evidence>
<protein>
    <submittedName>
        <fullName evidence="11">Uncharacterized protein</fullName>
    </submittedName>
</protein>